<dbReference type="InterPro" id="IPR056415">
    <property type="entry name" value="DCX2_DCDC1"/>
</dbReference>
<dbReference type="Pfam" id="PF24478">
    <property type="entry name" value="DCX2_DCDC1"/>
    <property type="match status" value="1"/>
</dbReference>
<gene>
    <name evidence="3" type="ORF">PAL_GLEAN10018018</name>
</gene>
<dbReference type="Proteomes" id="UP000010552">
    <property type="component" value="Unassembled WGS sequence"/>
</dbReference>
<dbReference type="EMBL" id="KB030484">
    <property type="protein sequence ID" value="ELK16006.1"/>
    <property type="molecule type" value="Genomic_DNA"/>
</dbReference>
<dbReference type="GO" id="GO:1902412">
    <property type="term" value="P:regulation of mitotic cytokinesis"/>
    <property type="evidence" value="ECO:0007669"/>
    <property type="project" value="InterPro"/>
</dbReference>
<dbReference type="AlphaFoldDB" id="L5KYD0"/>
<dbReference type="GO" id="GO:0030496">
    <property type="term" value="C:midbody"/>
    <property type="evidence" value="ECO:0007669"/>
    <property type="project" value="TreeGrafter"/>
</dbReference>
<keyword evidence="4" id="KW-1185">Reference proteome</keyword>
<feature type="domain" description="Doublecortin" evidence="2">
    <location>
        <begin position="694"/>
        <end position="751"/>
    </location>
</feature>
<dbReference type="SMART" id="SM00537">
    <property type="entry name" value="DCX"/>
    <property type="match status" value="2"/>
</dbReference>
<name>L5KYD0_PTEAL</name>
<dbReference type="InterPro" id="IPR035992">
    <property type="entry name" value="Ricin_B-like_lectins"/>
</dbReference>
<dbReference type="CDD" id="cd17158">
    <property type="entry name" value="DCX3_DCDC5"/>
    <property type="match status" value="1"/>
</dbReference>
<protein>
    <submittedName>
        <fullName evidence="3">Doublecortin domain-containing protein 5</fullName>
    </submittedName>
</protein>
<dbReference type="STRING" id="9402.L5KYD0"/>
<dbReference type="InterPro" id="IPR043188">
    <property type="entry name" value="DCDC1"/>
</dbReference>
<dbReference type="SUPFAM" id="SSF50370">
    <property type="entry name" value="Ricin B-like lectins"/>
    <property type="match status" value="1"/>
</dbReference>
<organism evidence="3 4">
    <name type="scientific">Pteropus alecto</name>
    <name type="common">Black flying fox</name>
    <dbReference type="NCBI Taxonomy" id="9402"/>
    <lineage>
        <taxon>Eukaryota</taxon>
        <taxon>Metazoa</taxon>
        <taxon>Chordata</taxon>
        <taxon>Craniata</taxon>
        <taxon>Vertebrata</taxon>
        <taxon>Euteleostomi</taxon>
        <taxon>Mammalia</taxon>
        <taxon>Eutheria</taxon>
        <taxon>Laurasiatheria</taxon>
        <taxon>Chiroptera</taxon>
        <taxon>Yinpterochiroptera</taxon>
        <taxon>Pteropodoidea</taxon>
        <taxon>Pteropodidae</taxon>
        <taxon>Pteropodinae</taxon>
        <taxon>Pteropus</taxon>
    </lineage>
</organism>
<dbReference type="PROSITE" id="PS50309">
    <property type="entry name" value="DC"/>
    <property type="match status" value="2"/>
</dbReference>
<dbReference type="InterPro" id="IPR036572">
    <property type="entry name" value="Doublecortin_dom_sf"/>
</dbReference>
<accession>L5KYD0</accession>
<dbReference type="InterPro" id="IPR003533">
    <property type="entry name" value="Doublecortin_dom"/>
</dbReference>
<dbReference type="SUPFAM" id="SSF89837">
    <property type="entry name" value="Doublecortin (DC)"/>
    <property type="match status" value="2"/>
</dbReference>
<dbReference type="CDD" id="cd17159">
    <property type="entry name" value="DCX4_DCDC5"/>
    <property type="match status" value="1"/>
</dbReference>
<dbReference type="GO" id="GO:0035556">
    <property type="term" value="P:intracellular signal transduction"/>
    <property type="evidence" value="ECO:0007669"/>
    <property type="project" value="InterPro"/>
</dbReference>
<evidence type="ECO:0000256" key="1">
    <source>
        <dbReference type="SAM" id="SignalP"/>
    </source>
</evidence>
<feature type="signal peptide" evidence="1">
    <location>
        <begin position="1"/>
        <end position="22"/>
    </location>
</feature>
<dbReference type="Gene3D" id="3.10.20.230">
    <property type="entry name" value="Doublecortin domain"/>
    <property type="match status" value="2"/>
</dbReference>
<evidence type="ECO:0000259" key="2">
    <source>
        <dbReference type="PROSITE" id="PS50309"/>
    </source>
</evidence>
<evidence type="ECO:0000313" key="3">
    <source>
        <dbReference type="EMBL" id="ELK16006.1"/>
    </source>
</evidence>
<dbReference type="InParanoid" id="L5KYD0"/>
<sequence>MATLWHSILLAQTVLWVGRTSCLPQPLPCFLWPSEAWLWLCSHLCKSLLQDPLTSARQLLLESSPVWLSADPGSWLHPPETTSRFRLEWCALVLEVHSDIVSGAKLTVRKPIATFEEEKQIIEPEEKQMQKNASTMERASSKILYTWQETSRNFDEDDSLPSKMSKIGEDLFENVELQKKYSHSPKQSKLQKLCHQQFEYRDGQIISHAAPQLVLGVQGPDPRSGMEVVLVEKKVNDSHQRWMHKDGSRTFHLKYKPYNNGTSNQKWNYIENMKAFMAFHSTALDKEITAANYAGICTSSVVKDGNIDQPGYYYLSAAGKKKTMLCLACGRSMRAGKGLKQLLPGLPFLCASGSKTQKPFSQGPFKVINVAKADLSSSEAEKTLSYYEKRLLSLRMKTCMRVVSHSGMAATHQKAVKIIAHKNGDGYRNGKLIVAETFPMLLTECTEQLGLARAASKVYTKDGTTIVSLRDLVLWALRESFIQKDYEERKKEEFSVGTKDTTVKRIEEIPGLKVKSGSFPKSVTSDSLDGIDKSLLTLIHRNPIAIWVSCGEPFLSPNALQKAEKLEKQNWLKKDKILADLDTMKHKMRQLKGRRVAACQPATMVPNKSPVQPVVVEGGWNEQTQEEIKLMELIRHTEARLSKVQELQSKRNSPVATQRVALKQSSLYKQPNTKRVWIYLNGCRPEDGTYTWGNTISELLDDCSSRLNMVHPARTLYTPDGELIESWDDIERDMVICVSAGQGFITQKELNQLMEIRANYARIRRQQGPQATDIVVSPSGKLQSLVRPHES</sequence>
<dbReference type="PANTHER" id="PTHR46302">
    <property type="entry name" value="DOUBLECORTIN DOMAIN-CONTAINING PROTEIN 1"/>
    <property type="match status" value="1"/>
</dbReference>
<reference evidence="4" key="1">
    <citation type="journal article" date="2013" name="Science">
        <title>Comparative analysis of bat genomes provides insight into the evolution of flight and immunity.</title>
        <authorList>
            <person name="Zhang G."/>
            <person name="Cowled C."/>
            <person name="Shi Z."/>
            <person name="Huang Z."/>
            <person name="Bishop-Lilly K.A."/>
            <person name="Fang X."/>
            <person name="Wynne J.W."/>
            <person name="Xiong Z."/>
            <person name="Baker M.L."/>
            <person name="Zhao W."/>
            <person name="Tachedjian M."/>
            <person name="Zhu Y."/>
            <person name="Zhou P."/>
            <person name="Jiang X."/>
            <person name="Ng J."/>
            <person name="Yang L."/>
            <person name="Wu L."/>
            <person name="Xiao J."/>
            <person name="Feng Y."/>
            <person name="Chen Y."/>
            <person name="Sun X."/>
            <person name="Zhang Y."/>
            <person name="Marsh G.A."/>
            <person name="Crameri G."/>
            <person name="Broder C.C."/>
            <person name="Frey K.G."/>
            <person name="Wang L.F."/>
            <person name="Wang J."/>
        </authorList>
    </citation>
    <scope>NUCLEOTIDE SEQUENCE [LARGE SCALE GENOMIC DNA]</scope>
</reference>
<dbReference type="PANTHER" id="PTHR46302:SF3">
    <property type="entry name" value="DOUBLECORTIN DOMAIN-CONTAINING PROTEIN 1"/>
    <property type="match status" value="1"/>
</dbReference>
<dbReference type="eggNOG" id="ENOG502QW8Q">
    <property type="taxonomic scope" value="Eukaryota"/>
</dbReference>
<feature type="chain" id="PRO_5003969715" evidence="1">
    <location>
        <begin position="23"/>
        <end position="791"/>
    </location>
</feature>
<feature type="domain" description="Doublecortin" evidence="2">
    <location>
        <begin position="416"/>
        <end position="495"/>
    </location>
</feature>
<proteinExistence type="predicted"/>
<keyword evidence="1" id="KW-0732">Signal</keyword>
<dbReference type="GO" id="GO:0008017">
    <property type="term" value="F:microtubule binding"/>
    <property type="evidence" value="ECO:0007669"/>
    <property type="project" value="InterPro"/>
</dbReference>
<evidence type="ECO:0000313" key="4">
    <source>
        <dbReference type="Proteomes" id="UP000010552"/>
    </source>
</evidence>